<dbReference type="AlphaFoldDB" id="A0A9X6SUD4"/>
<protein>
    <submittedName>
        <fullName evidence="1">Uncharacterized protein</fullName>
    </submittedName>
</protein>
<dbReference type="RefSeq" id="WP_098006374.1">
    <property type="nucleotide sequence ID" value="NZ_NVMX01000085.1"/>
</dbReference>
<reference evidence="1 2" key="1">
    <citation type="submission" date="2017-09" db="EMBL/GenBank/DDBJ databases">
        <title>Large-scale bioinformatics analysis of Bacillus genomes uncovers conserved roles of natural products in bacterial physiology.</title>
        <authorList>
            <consortium name="Agbiome Team Llc"/>
            <person name="Bleich R.M."/>
            <person name="Grubbs K.J."/>
            <person name="Santa Maria K.C."/>
            <person name="Allen S.E."/>
            <person name="Farag S."/>
            <person name="Shank E.A."/>
            <person name="Bowers A."/>
        </authorList>
    </citation>
    <scope>NUCLEOTIDE SEQUENCE [LARGE SCALE GENOMIC DNA]</scope>
    <source>
        <strain evidence="1 2">AFS092789</strain>
    </source>
</reference>
<proteinExistence type="predicted"/>
<comment type="caution">
    <text evidence="1">The sequence shown here is derived from an EMBL/GenBank/DDBJ whole genome shotgun (WGS) entry which is preliminary data.</text>
</comment>
<dbReference type="EMBL" id="NVMX01000085">
    <property type="protein sequence ID" value="PDZ94958.1"/>
    <property type="molecule type" value="Genomic_DNA"/>
</dbReference>
<sequence length="155" mass="18447">MGWHIIMQPNKQFSIWSTIVDDFVHEDLIEEEAISLYTNRFGNQYRHYLIQDLEKIKEGIKPYEHHMDYEECCFRALIVHGDSKEQLNHFLKDCVGKTIDGINDLLDTHYEDWLYNGEEELRMAILHYTLANLGIEKNTEMHGNIENVLKENNYI</sequence>
<name>A0A9X6SUD4_BACCE</name>
<evidence type="ECO:0000313" key="1">
    <source>
        <dbReference type="EMBL" id="PDZ94958.1"/>
    </source>
</evidence>
<accession>A0A9X6SUD4</accession>
<evidence type="ECO:0000313" key="2">
    <source>
        <dbReference type="Proteomes" id="UP000219922"/>
    </source>
</evidence>
<organism evidence="1 2">
    <name type="scientific">Bacillus cereus</name>
    <dbReference type="NCBI Taxonomy" id="1396"/>
    <lineage>
        <taxon>Bacteria</taxon>
        <taxon>Bacillati</taxon>
        <taxon>Bacillota</taxon>
        <taxon>Bacilli</taxon>
        <taxon>Bacillales</taxon>
        <taxon>Bacillaceae</taxon>
        <taxon>Bacillus</taxon>
        <taxon>Bacillus cereus group</taxon>
    </lineage>
</organism>
<gene>
    <name evidence="1" type="ORF">CON36_31020</name>
</gene>
<dbReference type="Proteomes" id="UP000219922">
    <property type="component" value="Unassembled WGS sequence"/>
</dbReference>